<reference evidence="10 11" key="2">
    <citation type="journal article" date="2013" name="Genome Announc.">
        <title>Genome Sequence of Growth-Improving Paenibacillus mucilaginosus Strain KNP414.</title>
        <authorList>
            <person name="Lu J.J."/>
            <person name="Wang J.F."/>
            <person name="Hu X.F."/>
        </authorList>
    </citation>
    <scope>NUCLEOTIDE SEQUENCE [LARGE SCALE GENOMIC DNA]</scope>
    <source>
        <strain evidence="10 11">KNP414</strain>
    </source>
</reference>
<dbReference type="GO" id="GO:0016020">
    <property type="term" value="C:membrane"/>
    <property type="evidence" value="ECO:0007669"/>
    <property type="project" value="UniProtKB-SubCell"/>
</dbReference>
<name>F8FAI7_PAEMK</name>
<dbReference type="Proteomes" id="UP000006620">
    <property type="component" value="Chromosome"/>
</dbReference>
<evidence type="ECO:0000256" key="7">
    <source>
        <dbReference type="ARBA" id="ARBA00023288"/>
    </source>
</evidence>
<dbReference type="PANTHER" id="PTHR35789">
    <property type="entry name" value="SPORE GERMINATION PROTEIN B3"/>
    <property type="match status" value="1"/>
</dbReference>
<dbReference type="Pfam" id="PF05504">
    <property type="entry name" value="Spore_GerAC"/>
    <property type="match status" value="1"/>
</dbReference>
<gene>
    <name evidence="10" type="ordered locus">KNP414_02515</name>
</gene>
<dbReference type="KEGG" id="pms:KNP414_02515"/>
<dbReference type="AlphaFoldDB" id="F8FAI7"/>
<evidence type="ECO:0000256" key="5">
    <source>
        <dbReference type="ARBA" id="ARBA00023136"/>
    </source>
</evidence>
<accession>F8FAI7</accession>
<comment type="similarity">
    <text evidence="2">Belongs to the GerABKC lipoprotein family.</text>
</comment>
<dbReference type="InterPro" id="IPR008844">
    <property type="entry name" value="Spore_GerAC-like"/>
</dbReference>
<organism evidence="10 11">
    <name type="scientific">Paenibacillus mucilaginosus (strain KNP414)</name>
    <dbReference type="NCBI Taxonomy" id="1036673"/>
    <lineage>
        <taxon>Bacteria</taxon>
        <taxon>Bacillati</taxon>
        <taxon>Bacillota</taxon>
        <taxon>Bacilli</taxon>
        <taxon>Bacillales</taxon>
        <taxon>Paenibacillaceae</taxon>
        <taxon>Paenibacillus</taxon>
    </lineage>
</organism>
<evidence type="ECO:0000313" key="10">
    <source>
        <dbReference type="EMBL" id="AEI41076.1"/>
    </source>
</evidence>
<evidence type="ECO:0000256" key="3">
    <source>
        <dbReference type="ARBA" id="ARBA00022544"/>
    </source>
</evidence>
<keyword evidence="6" id="KW-0564">Palmitate</keyword>
<dbReference type="Pfam" id="PF25198">
    <property type="entry name" value="Spore_GerAC_N"/>
    <property type="match status" value="1"/>
</dbReference>
<dbReference type="InterPro" id="IPR046953">
    <property type="entry name" value="Spore_GerAC-like_C"/>
</dbReference>
<evidence type="ECO:0000256" key="1">
    <source>
        <dbReference type="ARBA" id="ARBA00004635"/>
    </source>
</evidence>
<dbReference type="PROSITE" id="PS51257">
    <property type="entry name" value="PROKAR_LIPOPROTEIN"/>
    <property type="match status" value="1"/>
</dbReference>
<reference evidence="11" key="1">
    <citation type="submission" date="2011-06" db="EMBL/GenBank/DDBJ databases">
        <title>Complete genome sequence of Paenibacillus mucilaginosus KNP414.</title>
        <authorList>
            <person name="Wang J."/>
            <person name="Hu S."/>
            <person name="Hu X."/>
            <person name="Zhang B."/>
            <person name="Dong D."/>
            <person name="Zhang S."/>
            <person name="Zhao K."/>
            <person name="Wu D."/>
        </authorList>
    </citation>
    <scope>NUCLEOTIDE SEQUENCE [LARGE SCALE GENOMIC DNA]</scope>
    <source>
        <strain evidence="11">KNP414</strain>
    </source>
</reference>
<dbReference type="PANTHER" id="PTHR35789:SF1">
    <property type="entry name" value="SPORE GERMINATION PROTEIN B3"/>
    <property type="match status" value="1"/>
</dbReference>
<sequence>MGTHNHRTLSLALVLIMPLTMTGCWDRIEIDQRGFVVGVGIDRSTAKTVTRETSGGTDKYAGTYQIVVPSGLRQGNTQSGGGSKAYFNLTASENSMHSLTGKMSTKTSRAPYFEHLKLIIISAEVARTKEFADIMDFFLRDNEMRRNVKIMISDGRAEDVLNVKPLSENMPVNYIESTSKNKRKSNFMLPVTRIGDLHEYMLTQESYTVQKVSSYRDGITLTGAALIDGETNRLLGFLTGEETQGLNFLKQEVKGGIVETEMYGSTVDLEVERANRQIKVDWPPGGKPVFSVYIQVEGSLGKSFAKLDLTNSPTLTDIEAKLGAKVTDTCTKLMAVLQKKYGRDAAGLGSHLRENHYRQWTAIQNNWEKGDKLFREVEVRVQTDVKIRRIGSINANEEGRGS</sequence>
<dbReference type="GO" id="GO:0009847">
    <property type="term" value="P:spore germination"/>
    <property type="evidence" value="ECO:0007669"/>
    <property type="project" value="InterPro"/>
</dbReference>
<evidence type="ECO:0000256" key="4">
    <source>
        <dbReference type="ARBA" id="ARBA00022729"/>
    </source>
</evidence>
<keyword evidence="7" id="KW-0449">Lipoprotein</keyword>
<dbReference type="RefSeq" id="WP_013916237.1">
    <property type="nucleotide sequence ID" value="NC_015690.1"/>
</dbReference>
<evidence type="ECO:0000256" key="2">
    <source>
        <dbReference type="ARBA" id="ARBA00007886"/>
    </source>
</evidence>
<evidence type="ECO:0000259" key="8">
    <source>
        <dbReference type="Pfam" id="PF05504"/>
    </source>
</evidence>
<feature type="domain" description="Spore germination GerAC-like C-terminal" evidence="8">
    <location>
        <begin position="222"/>
        <end position="391"/>
    </location>
</feature>
<dbReference type="HOGENOM" id="CLU_051140_0_1_9"/>
<dbReference type="PATRIC" id="fig|1036673.3.peg.2277"/>
<keyword evidence="4" id="KW-0732">Signal</keyword>
<keyword evidence="3" id="KW-0309">Germination</keyword>
<comment type="subcellular location">
    <subcellularLocation>
        <location evidence="1">Membrane</location>
        <topology evidence="1">Lipid-anchor</topology>
    </subcellularLocation>
</comment>
<dbReference type="NCBIfam" id="TIGR02887">
    <property type="entry name" value="spore_ger_x_C"/>
    <property type="match status" value="1"/>
</dbReference>
<feature type="domain" description="Spore germination protein N-terminal" evidence="9">
    <location>
        <begin position="26"/>
        <end position="204"/>
    </location>
</feature>
<evidence type="ECO:0008006" key="12">
    <source>
        <dbReference type="Google" id="ProtNLM"/>
    </source>
</evidence>
<evidence type="ECO:0000313" key="11">
    <source>
        <dbReference type="Proteomes" id="UP000006620"/>
    </source>
</evidence>
<protein>
    <recommendedName>
        <fullName evidence="12">Spore germination protein</fullName>
    </recommendedName>
</protein>
<evidence type="ECO:0000256" key="6">
    <source>
        <dbReference type="ARBA" id="ARBA00023139"/>
    </source>
</evidence>
<keyword evidence="5" id="KW-0472">Membrane</keyword>
<dbReference type="EMBL" id="CP002869">
    <property type="protein sequence ID" value="AEI41076.1"/>
    <property type="molecule type" value="Genomic_DNA"/>
</dbReference>
<proteinExistence type="inferred from homology"/>
<dbReference type="InterPro" id="IPR057336">
    <property type="entry name" value="GerAC_N"/>
</dbReference>
<evidence type="ECO:0000259" key="9">
    <source>
        <dbReference type="Pfam" id="PF25198"/>
    </source>
</evidence>
<dbReference type="Gene3D" id="3.30.300.210">
    <property type="entry name" value="Nutrient germinant receptor protein C, domain 3"/>
    <property type="match status" value="1"/>
</dbReference>
<dbReference type="InterPro" id="IPR038501">
    <property type="entry name" value="Spore_GerAC_C_sf"/>
</dbReference>